<dbReference type="AlphaFoldDB" id="A0A444VVN8"/>
<keyword evidence="1" id="KW-0732">Signal</keyword>
<sequence>MKIPLLPFMLCLAVNLAFGQTVSNTLTSTNDELPVYNLYYLSKYITSENLSSPQISKVYASLISSISATKADSLVLNYSPPQKTEETNYIGAFLYNDRIQRELIKKNIISKFSVYDFSDYDKIASLTDRLISLEEKSKEIRAGKSANDSIKIKISLLNTYKTHLEAQDTSSLSILDAENKIFLEKVQINQLSSSKKIEQEIARLKILTDEYNTKHQQFNKNVYEYADMYALKYDKTFHIELKNLTNPDITNSEKEIHINSMIQTAEQRAGTPTYSLPSESDMINAMAIFLAKRAQQETAIWFMDKIRENMKNPLIYEAFPETIRLIENLEDFKTPNFSVAWRYAIASDFVKMPINLANSSWVKNFILENNFKKTELLLTSTTFGYDINRLVAEKYNYRDIIRYFYTNPYYDFLERGNENQMKELLKNSISILYIITNELFAIDLVNGEKNYRLLSYEEISGMTQIQWRTLGQLIQLKYGNEKFASFFNDEFNECKEPLSKWVGNLLLSLSQFDKVNKDYQKTLEKKENGQNDNFYNVWQNTLQIIDNLDYRQYLSTDISPNKDTIEILKQGISIYENIQNKNYSEAIHKTLEMIDKIKITDKVNTHLQMYYDATQFNYKDGEFYFAISGVKYYLKNKPENQNLYMVRNQTDTICVLQNFARIRTFLKFIEPNKKNSNDELIKTIAPDFNTTIAQLSESLKIKNSIVLFMLKAFVLMEDNKQKNGDLDSQKLLNSLIRQQFSFVPNTKINNEQERIKLKYQDKLLKLTAFFGDILATKNADDLANVIDSHALPPTSYKLKRRVSRSIDLNGYVGIQGSRIWAKASTSLETQYTVGITAPIGFAYTWSNLKNNKPDNWGFTIDIIDLGNIVNHYLVNSNEYYSKDVHFSEVFSPAASFMYALRKTPFVVFAGCKLLPLKTSSITESDGSVKLLNERAFDATIFSVGIKIDIPLVNLWSTVL</sequence>
<feature type="chain" id="PRO_5019414532" evidence="1">
    <location>
        <begin position="20"/>
        <end position="959"/>
    </location>
</feature>
<reference evidence="2 3" key="1">
    <citation type="submission" date="2014-12" db="EMBL/GenBank/DDBJ databases">
        <title>Genome sequence of Flavobacterium anhuiense RCM74.</title>
        <authorList>
            <person name="Kim J.F."/>
            <person name="Song J.Y."/>
            <person name="Kwak M.-J."/>
            <person name="Lee S.-W."/>
        </authorList>
    </citation>
    <scope>NUCLEOTIDE SEQUENCE [LARGE SCALE GENOMIC DNA]</scope>
    <source>
        <strain evidence="2 3">RCM74</strain>
    </source>
</reference>
<evidence type="ECO:0000256" key="1">
    <source>
        <dbReference type="SAM" id="SignalP"/>
    </source>
</evidence>
<organism evidence="2 3">
    <name type="scientific">Flavobacterium anhuiense</name>
    <dbReference type="NCBI Taxonomy" id="459526"/>
    <lineage>
        <taxon>Bacteria</taxon>
        <taxon>Pseudomonadati</taxon>
        <taxon>Bacteroidota</taxon>
        <taxon>Flavobacteriia</taxon>
        <taxon>Flavobacteriales</taxon>
        <taxon>Flavobacteriaceae</taxon>
        <taxon>Flavobacterium</taxon>
    </lineage>
</organism>
<comment type="caution">
    <text evidence="2">The sequence shown here is derived from an EMBL/GenBank/DDBJ whole genome shotgun (WGS) entry which is preliminary data.</text>
</comment>
<evidence type="ECO:0000313" key="3">
    <source>
        <dbReference type="Proteomes" id="UP000290433"/>
    </source>
</evidence>
<gene>
    <name evidence="2" type="ORF">NU08_3585</name>
</gene>
<feature type="signal peptide" evidence="1">
    <location>
        <begin position="1"/>
        <end position="19"/>
    </location>
</feature>
<evidence type="ECO:0000313" key="2">
    <source>
        <dbReference type="EMBL" id="RYJ37414.1"/>
    </source>
</evidence>
<name>A0A444VVN8_9FLAO</name>
<dbReference type="Proteomes" id="UP000290433">
    <property type="component" value="Unassembled WGS sequence"/>
</dbReference>
<dbReference type="EMBL" id="JUIV01000016">
    <property type="protein sequence ID" value="RYJ37414.1"/>
    <property type="molecule type" value="Genomic_DNA"/>
</dbReference>
<dbReference type="RefSeq" id="WP_129748350.1">
    <property type="nucleotide sequence ID" value="NZ_JUIV01000016.1"/>
</dbReference>
<accession>A0A444VVN8</accession>
<proteinExistence type="predicted"/>
<dbReference type="OrthoDB" id="1488584at2"/>
<protein>
    <submittedName>
        <fullName evidence="2">Uncharacterized protein</fullName>
    </submittedName>
</protein>